<keyword evidence="3" id="KW-1185">Reference proteome</keyword>
<evidence type="ECO:0000313" key="3">
    <source>
        <dbReference type="Proteomes" id="UP000019373"/>
    </source>
</evidence>
<feature type="compositionally biased region" description="Acidic residues" evidence="1">
    <location>
        <begin position="743"/>
        <end position="760"/>
    </location>
</feature>
<feature type="compositionally biased region" description="Polar residues" evidence="1">
    <location>
        <begin position="478"/>
        <end position="496"/>
    </location>
</feature>
<dbReference type="GeneID" id="19241111"/>
<proteinExistence type="predicted"/>
<feature type="compositionally biased region" description="Polar residues" evidence="1">
    <location>
        <begin position="392"/>
        <end position="404"/>
    </location>
</feature>
<dbReference type="RefSeq" id="XP_007786203.1">
    <property type="nucleotide sequence ID" value="XM_007788013.1"/>
</dbReference>
<protein>
    <submittedName>
        <fullName evidence="2">Uncharacterized protein</fullName>
    </submittedName>
</protein>
<dbReference type="eggNOG" id="ENOG502S7JR">
    <property type="taxonomic scope" value="Eukaryota"/>
</dbReference>
<feature type="compositionally biased region" description="Polar residues" evidence="1">
    <location>
        <begin position="568"/>
        <end position="580"/>
    </location>
</feature>
<feature type="region of interest" description="Disordered" evidence="1">
    <location>
        <begin position="1"/>
        <end position="209"/>
    </location>
</feature>
<gene>
    <name evidence="2" type="ORF">EPUS_06165</name>
</gene>
<feature type="compositionally biased region" description="Basic and acidic residues" evidence="1">
    <location>
        <begin position="798"/>
        <end position="811"/>
    </location>
</feature>
<accession>U1GVJ7</accession>
<feature type="compositionally biased region" description="Low complexity" evidence="1">
    <location>
        <begin position="60"/>
        <end position="69"/>
    </location>
</feature>
<dbReference type="AlphaFoldDB" id="U1GVJ7"/>
<feature type="compositionally biased region" description="Polar residues" evidence="1">
    <location>
        <begin position="76"/>
        <end position="98"/>
    </location>
</feature>
<evidence type="ECO:0000313" key="2">
    <source>
        <dbReference type="EMBL" id="ERF76503.1"/>
    </source>
</evidence>
<feature type="compositionally biased region" description="Basic and acidic residues" evidence="1">
    <location>
        <begin position="312"/>
        <end position="344"/>
    </location>
</feature>
<name>U1GVJ7_ENDPU</name>
<feature type="compositionally biased region" description="Basic and acidic residues" evidence="1">
    <location>
        <begin position="100"/>
        <end position="113"/>
    </location>
</feature>
<feature type="region of interest" description="Disordered" evidence="1">
    <location>
        <begin position="299"/>
        <end position="448"/>
    </location>
</feature>
<dbReference type="OrthoDB" id="4152802at2759"/>
<feature type="region of interest" description="Disordered" evidence="1">
    <location>
        <begin position="568"/>
        <end position="762"/>
    </location>
</feature>
<evidence type="ECO:0000256" key="1">
    <source>
        <dbReference type="SAM" id="MobiDB-lite"/>
    </source>
</evidence>
<dbReference type="HOGENOM" id="CLU_010101_0_0_1"/>
<feature type="compositionally biased region" description="Basic and acidic residues" evidence="1">
    <location>
        <begin position="156"/>
        <end position="168"/>
    </location>
</feature>
<sequence>MGFWSFFWRRKTSKSDQQQHPGLVQEKMAQAAEGRSERKVEGGDEKASRTNSKRRRMGKSTTVSQSSSSGLRESMATPSSAQPTMSSSGYTPADSITQAEMKELDVAAGERRGYQHNPKSSISVEQEHFTAAGTPTLHAKRGDRDTPVPRRKSSKRKAEEQARERELRAMSSPVPTSKRPTSYSADSPLRRDTQKAPNRLRKHTDRYTSEISLPIPESLSDFGITSNQTSFKISGLDVLRPRPTVRHSANLHHAALKSQKFAGNSVGPVIAEEDYSSRRRIEDLADGLDARALRELMERDQRRRERKRKTDHSKLEQKLKRTAENEKGQEARITDQSKAEEQSKEAGPALATSPASPHTRDEGKVIQSDPFSDDNMIAPELPVPPRLRPGSSIYTRNSQASLSPPNSPIHRAFDGASMSQTSGLHREATPDIVDPAEPSQRASEQSNVQLGSWTSFFKRGGTRGKRSSVDYGRYMSGEFSNTSRDSVSRTQPQTSLVGAPRTFQRSGTPQRTQSKFREDLPELPLSPPDSRVHSPEAGTGPLIVSAPFEQVDSDPNTSRLLANSLTSANFDRNPRSGQAMQPQANEPQTPPPAAAALSTSLASVDSEASWLSGKAAKRSSYQRDHPLRQSQSSLHPQIFEPDVGEEVDVANDPYFSRLSPGEVERRRSSPNSALRKASSTALNIGSDSDSEGEQPVPPMPDTSQERWHSGVGRQPTLIRQAAQARSKEGLLKEYQATDVESGGVEDEASDLESPDIEDPDLQASSSPILRAQSINFSAGHIRHISAGSAKLLEIRRSSIDSKRQSLPRTERSSTPIRSTTLKMEE</sequence>
<feature type="compositionally biased region" description="Polar residues" evidence="1">
    <location>
        <begin position="812"/>
        <end position="825"/>
    </location>
</feature>
<dbReference type="EMBL" id="KE720753">
    <property type="protein sequence ID" value="ERF76503.1"/>
    <property type="molecule type" value="Genomic_DNA"/>
</dbReference>
<feature type="compositionally biased region" description="Polar residues" evidence="1">
    <location>
        <begin position="669"/>
        <end position="687"/>
    </location>
</feature>
<organism evidence="2 3">
    <name type="scientific">Endocarpon pusillum (strain Z07020 / HMAS-L-300199)</name>
    <name type="common">Lichen-forming fungus</name>
    <dbReference type="NCBI Taxonomy" id="1263415"/>
    <lineage>
        <taxon>Eukaryota</taxon>
        <taxon>Fungi</taxon>
        <taxon>Dikarya</taxon>
        <taxon>Ascomycota</taxon>
        <taxon>Pezizomycotina</taxon>
        <taxon>Eurotiomycetes</taxon>
        <taxon>Chaetothyriomycetidae</taxon>
        <taxon>Verrucariales</taxon>
        <taxon>Verrucariaceae</taxon>
        <taxon>Endocarpon</taxon>
    </lineage>
</organism>
<feature type="region of interest" description="Disordered" evidence="1">
    <location>
        <begin position="478"/>
        <end position="542"/>
    </location>
</feature>
<feature type="region of interest" description="Disordered" evidence="1">
    <location>
        <begin position="798"/>
        <end position="825"/>
    </location>
</feature>
<feature type="compositionally biased region" description="Basic and acidic residues" evidence="1">
    <location>
        <begin position="34"/>
        <end position="48"/>
    </location>
</feature>
<feature type="compositionally biased region" description="Polar residues" evidence="1">
    <location>
        <begin position="173"/>
        <end position="185"/>
    </location>
</feature>
<feature type="compositionally biased region" description="Polar residues" evidence="1">
    <location>
        <begin position="503"/>
        <end position="513"/>
    </location>
</feature>
<reference evidence="3" key="1">
    <citation type="journal article" date="2014" name="BMC Genomics">
        <title>Genome characteristics reveal the impact of lichenization on lichen-forming fungus Endocarpon pusillum Hedwig (Verrucariales, Ascomycota).</title>
        <authorList>
            <person name="Wang Y.-Y."/>
            <person name="Liu B."/>
            <person name="Zhang X.-Y."/>
            <person name="Zhou Q.-M."/>
            <person name="Zhang T."/>
            <person name="Li H."/>
            <person name="Yu Y.-F."/>
            <person name="Zhang X.-L."/>
            <person name="Hao X.-Y."/>
            <person name="Wang M."/>
            <person name="Wang L."/>
            <person name="Wei J.-C."/>
        </authorList>
    </citation>
    <scope>NUCLEOTIDE SEQUENCE [LARGE SCALE GENOMIC DNA]</scope>
    <source>
        <strain evidence="3">Z07020 / HMAS-L-300199</strain>
    </source>
</reference>
<dbReference type="Proteomes" id="UP000019373">
    <property type="component" value="Unassembled WGS sequence"/>
</dbReference>
<dbReference type="OMA" id="RRADRYM"/>